<name>A0A8X6P9D5_NEPPI</name>
<accession>A0A8X6P9D5</accession>
<organism evidence="1 2">
    <name type="scientific">Nephila pilipes</name>
    <name type="common">Giant wood spider</name>
    <name type="synonym">Nephila maculata</name>
    <dbReference type="NCBI Taxonomy" id="299642"/>
    <lineage>
        <taxon>Eukaryota</taxon>
        <taxon>Metazoa</taxon>
        <taxon>Ecdysozoa</taxon>
        <taxon>Arthropoda</taxon>
        <taxon>Chelicerata</taxon>
        <taxon>Arachnida</taxon>
        <taxon>Araneae</taxon>
        <taxon>Araneomorphae</taxon>
        <taxon>Entelegynae</taxon>
        <taxon>Araneoidea</taxon>
        <taxon>Nephilidae</taxon>
        <taxon>Nephila</taxon>
    </lineage>
</organism>
<dbReference type="AlphaFoldDB" id="A0A8X6P9D5"/>
<dbReference type="Proteomes" id="UP000887013">
    <property type="component" value="Unassembled WGS sequence"/>
</dbReference>
<sequence>FGLQSSREEGGTAEISALVSSRKSRPYRELLEDNDTSLYPRPPSTPVHLVFFLQSQNEIRFSAFWHTRLWYQHNRSPRLALGLSYEAYS</sequence>
<comment type="caution">
    <text evidence="1">The sequence shown here is derived from an EMBL/GenBank/DDBJ whole genome shotgun (WGS) entry which is preliminary data.</text>
</comment>
<keyword evidence="2" id="KW-1185">Reference proteome</keyword>
<proteinExistence type="predicted"/>
<gene>
    <name evidence="1" type="ORF">NPIL_241181</name>
</gene>
<evidence type="ECO:0000313" key="1">
    <source>
        <dbReference type="EMBL" id="GFT52940.1"/>
    </source>
</evidence>
<evidence type="ECO:0000313" key="2">
    <source>
        <dbReference type="Proteomes" id="UP000887013"/>
    </source>
</evidence>
<feature type="non-terminal residue" evidence="1">
    <location>
        <position position="1"/>
    </location>
</feature>
<protein>
    <submittedName>
        <fullName evidence="1">Uncharacterized protein</fullName>
    </submittedName>
</protein>
<reference evidence="1" key="1">
    <citation type="submission" date="2020-08" db="EMBL/GenBank/DDBJ databases">
        <title>Multicomponent nature underlies the extraordinary mechanical properties of spider dragline silk.</title>
        <authorList>
            <person name="Kono N."/>
            <person name="Nakamura H."/>
            <person name="Mori M."/>
            <person name="Yoshida Y."/>
            <person name="Ohtoshi R."/>
            <person name="Malay A.D."/>
            <person name="Moran D.A.P."/>
            <person name="Tomita M."/>
            <person name="Numata K."/>
            <person name="Arakawa K."/>
        </authorList>
    </citation>
    <scope>NUCLEOTIDE SEQUENCE</scope>
</reference>
<dbReference type="EMBL" id="BMAW01066003">
    <property type="protein sequence ID" value="GFT52940.1"/>
    <property type="molecule type" value="Genomic_DNA"/>
</dbReference>